<dbReference type="InterPro" id="IPR052895">
    <property type="entry name" value="HetReg/Transcr_Mod"/>
</dbReference>
<feature type="domain" description="Heterokaryon incompatibility" evidence="1">
    <location>
        <begin position="49"/>
        <end position="195"/>
    </location>
</feature>
<organism evidence="2 3">
    <name type="scientific">Byssothecium circinans</name>
    <dbReference type="NCBI Taxonomy" id="147558"/>
    <lineage>
        <taxon>Eukaryota</taxon>
        <taxon>Fungi</taxon>
        <taxon>Dikarya</taxon>
        <taxon>Ascomycota</taxon>
        <taxon>Pezizomycotina</taxon>
        <taxon>Dothideomycetes</taxon>
        <taxon>Pleosporomycetidae</taxon>
        <taxon>Pleosporales</taxon>
        <taxon>Massarineae</taxon>
        <taxon>Massarinaceae</taxon>
        <taxon>Byssothecium</taxon>
    </lineage>
</organism>
<gene>
    <name evidence="2" type="ORF">CC80DRAFT_462608</name>
</gene>
<name>A0A6A5UC21_9PLEO</name>
<dbReference type="PANTHER" id="PTHR24148:SF73">
    <property type="entry name" value="HET DOMAIN PROTEIN (AFU_ORTHOLOGUE AFUA_8G01020)"/>
    <property type="match status" value="1"/>
</dbReference>
<evidence type="ECO:0000313" key="3">
    <source>
        <dbReference type="Proteomes" id="UP000800035"/>
    </source>
</evidence>
<dbReference type="Pfam" id="PF06985">
    <property type="entry name" value="HET"/>
    <property type="match status" value="1"/>
</dbReference>
<evidence type="ECO:0000259" key="1">
    <source>
        <dbReference type="Pfam" id="PF06985"/>
    </source>
</evidence>
<reference evidence="2" key="1">
    <citation type="journal article" date="2020" name="Stud. Mycol.">
        <title>101 Dothideomycetes genomes: a test case for predicting lifestyles and emergence of pathogens.</title>
        <authorList>
            <person name="Haridas S."/>
            <person name="Albert R."/>
            <person name="Binder M."/>
            <person name="Bloem J."/>
            <person name="Labutti K."/>
            <person name="Salamov A."/>
            <person name="Andreopoulos B."/>
            <person name="Baker S."/>
            <person name="Barry K."/>
            <person name="Bills G."/>
            <person name="Bluhm B."/>
            <person name="Cannon C."/>
            <person name="Castanera R."/>
            <person name="Culley D."/>
            <person name="Daum C."/>
            <person name="Ezra D."/>
            <person name="Gonzalez J."/>
            <person name="Henrissat B."/>
            <person name="Kuo A."/>
            <person name="Liang C."/>
            <person name="Lipzen A."/>
            <person name="Lutzoni F."/>
            <person name="Magnuson J."/>
            <person name="Mondo S."/>
            <person name="Nolan M."/>
            <person name="Ohm R."/>
            <person name="Pangilinan J."/>
            <person name="Park H.-J."/>
            <person name="Ramirez L."/>
            <person name="Alfaro M."/>
            <person name="Sun H."/>
            <person name="Tritt A."/>
            <person name="Yoshinaga Y."/>
            <person name="Zwiers L.-H."/>
            <person name="Turgeon B."/>
            <person name="Goodwin S."/>
            <person name="Spatafora J."/>
            <person name="Crous P."/>
            <person name="Grigoriev I."/>
        </authorList>
    </citation>
    <scope>NUCLEOTIDE SEQUENCE</scope>
    <source>
        <strain evidence="2">CBS 675.92</strain>
    </source>
</reference>
<feature type="non-terminal residue" evidence="2">
    <location>
        <position position="195"/>
    </location>
</feature>
<accession>A0A6A5UC21</accession>
<dbReference type="InterPro" id="IPR010730">
    <property type="entry name" value="HET"/>
</dbReference>
<proteinExistence type="predicted"/>
<dbReference type="AlphaFoldDB" id="A0A6A5UC21"/>
<dbReference type="OrthoDB" id="2157530at2759"/>
<evidence type="ECO:0000313" key="2">
    <source>
        <dbReference type="EMBL" id="KAF1962475.1"/>
    </source>
</evidence>
<dbReference type="Proteomes" id="UP000800035">
    <property type="component" value="Unassembled WGS sequence"/>
</dbReference>
<sequence>MTLYRPLDRAKKEVRLIRLVDGYPPPEATWMLEMKYASLKSEEVSQASSLSYVWGKYDNNAKYVSINGILLQITANLHSAIACIAGQDGLRQSWYWIDAICINQEDVEERGFQVRLMKELYSRAGRTIAYLGSADDDTPRGLAWLIRLDAVRRTEGQNLKWLSKAARDPIYEEDWKAMDAVFQKEWWVRAWILQE</sequence>
<keyword evidence="3" id="KW-1185">Reference proteome</keyword>
<dbReference type="PANTHER" id="PTHR24148">
    <property type="entry name" value="ANKYRIN REPEAT DOMAIN-CONTAINING PROTEIN 39 HOMOLOG-RELATED"/>
    <property type="match status" value="1"/>
</dbReference>
<protein>
    <recommendedName>
        <fullName evidence="1">Heterokaryon incompatibility domain-containing protein</fullName>
    </recommendedName>
</protein>
<dbReference type="EMBL" id="ML976979">
    <property type="protein sequence ID" value="KAF1962475.1"/>
    <property type="molecule type" value="Genomic_DNA"/>
</dbReference>